<dbReference type="EMBL" id="AKFT01000097">
    <property type="protein sequence ID" value="EJF45418.1"/>
    <property type="molecule type" value="Genomic_DNA"/>
</dbReference>
<organism evidence="2 3">
    <name type="scientific">Actinomyces massiliensis F0489</name>
    <dbReference type="NCBI Taxonomy" id="1125718"/>
    <lineage>
        <taxon>Bacteria</taxon>
        <taxon>Bacillati</taxon>
        <taxon>Actinomycetota</taxon>
        <taxon>Actinomycetes</taxon>
        <taxon>Actinomycetales</taxon>
        <taxon>Actinomycetaceae</taxon>
        <taxon>Actinomyces</taxon>
    </lineage>
</organism>
<comment type="caution">
    <text evidence="2">The sequence shown here is derived from an EMBL/GenBank/DDBJ whole genome shotgun (WGS) entry which is preliminary data.</text>
</comment>
<protein>
    <submittedName>
        <fullName evidence="2">Uncharacterized protein</fullName>
    </submittedName>
</protein>
<dbReference type="AlphaFoldDB" id="J1HIQ5"/>
<keyword evidence="3" id="KW-1185">Reference proteome</keyword>
<sequence length="70" mass="7054">MFGMVMLASGALALVAALVDIDRGRIDRAFDKAVAGSRQPAQQEGKNEQAEAETAPTPTGAAPQGPAACG</sequence>
<reference evidence="2 3" key="1">
    <citation type="submission" date="2012-05" db="EMBL/GenBank/DDBJ databases">
        <authorList>
            <person name="Harkins D.M."/>
            <person name="Madupu R."/>
            <person name="Durkin A.S."/>
            <person name="Torralba M."/>
            <person name="Methe B."/>
            <person name="Sutton G.G."/>
            <person name="Nelson K.E."/>
        </authorList>
    </citation>
    <scope>NUCLEOTIDE SEQUENCE [LARGE SCALE GENOMIC DNA]</scope>
    <source>
        <strain evidence="2 3">F0489</strain>
    </source>
</reference>
<evidence type="ECO:0000256" key="1">
    <source>
        <dbReference type="SAM" id="MobiDB-lite"/>
    </source>
</evidence>
<name>J1HIQ5_9ACTO</name>
<gene>
    <name evidence="2" type="ORF">HMPREF1318_2871</name>
</gene>
<proteinExistence type="predicted"/>
<dbReference type="Proteomes" id="UP000002941">
    <property type="component" value="Unassembled WGS sequence"/>
</dbReference>
<feature type="compositionally biased region" description="Low complexity" evidence="1">
    <location>
        <begin position="52"/>
        <end position="70"/>
    </location>
</feature>
<feature type="region of interest" description="Disordered" evidence="1">
    <location>
        <begin position="33"/>
        <end position="70"/>
    </location>
</feature>
<evidence type="ECO:0000313" key="2">
    <source>
        <dbReference type="EMBL" id="EJF45418.1"/>
    </source>
</evidence>
<accession>J1HIQ5</accession>
<evidence type="ECO:0000313" key="3">
    <source>
        <dbReference type="Proteomes" id="UP000002941"/>
    </source>
</evidence>
<dbReference type="PATRIC" id="fig|1125718.3.peg.1243"/>